<keyword evidence="4" id="KW-0274">FAD</keyword>
<keyword evidence="9" id="KW-1133">Transmembrane helix</keyword>
<dbReference type="PANTHER" id="PTHR43706:SF47">
    <property type="entry name" value="EXTERNAL NADH-UBIQUINONE OXIDOREDUCTASE 1, MITOCHONDRIAL-RELATED"/>
    <property type="match status" value="1"/>
</dbReference>
<sequence>MDASTKINIPESTRERIVIVGGGFGGLQLARKLGRDDYQVVLIDKNNYHQFQPLFYQVAMAGLEPSSIIFPFRKLFQGKKNIFIRVTEVTGLDAATKQITTPLGHCNYDHLIIATGADTNFFGNKNIERHAIPMKSVSEALYIRNNILDDYEDALTTPSYENRQELVDIVIVGGGPTGVELAGSLAEMKTHVLPRDYPELNVKEEVDIYLIQSGDVILKGFSEKSSASALKYLEELGVRVMLNSRVTDFDGRKVYLKDGTTIPTQKVIWAAGIKGAPIPGVPEAAITHGNRLAVDRFNRVAGLTDVYAVGDVAYMEEPDFPEGHPQVAQVAIQMGANMAKNFKLRLRDGKGIQPFSYNDKGSMATVGRGRAVVDIPKPELHLGGIIAWLMWLVVHLFAILGTRNKIFVFLNWLTNYINYNQSLRLIIRPYAPAAPEPDDPKIDKVVAAS</sequence>
<dbReference type="EC" id="1.6.5.9" evidence="2"/>
<dbReference type="InterPro" id="IPR054585">
    <property type="entry name" value="NDH2-like_C"/>
</dbReference>
<evidence type="ECO:0000256" key="8">
    <source>
        <dbReference type="ARBA" id="ARBA00047599"/>
    </source>
</evidence>
<evidence type="ECO:0000256" key="1">
    <source>
        <dbReference type="ARBA" id="ARBA00005272"/>
    </source>
</evidence>
<evidence type="ECO:0000256" key="3">
    <source>
        <dbReference type="ARBA" id="ARBA00022630"/>
    </source>
</evidence>
<dbReference type="RefSeq" id="WP_168037518.1">
    <property type="nucleotide sequence ID" value="NZ_JAATJH010000003.1"/>
</dbReference>
<comment type="caution">
    <text evidence="12">The sequence shown here is derived from an EMBL/GenBank/DDBJ whole genome shotgun (WGS) entry which is preliminary data.</text>
</comment>
<name>A0ABX0XBW9_9BACT</name>
<keyword evidence="7" id="KW-0520">NAD</keyword>
<dbReference type="Pfam" id="PF22366">
    <property type="entry name" value="NDH2_C"/>
    <property type="match status" value="1"/>
</dbReference>
<dbReference type="PRINTS" id="PR00411">
    <property type="entry name" value="PNDRDTASEI"/>
</dbReference>
<proteinExistence type="inferred from homology"/>
<evidence type="ECO:0000256" key="9">
    <source>
        <dbReference type="SAM" id="Phobius"/>
    </source>
</evidence>
<comment type="catalytic activity">
    <reaction evidence="8">
        <text>a quinone + NADH + H(+) = a quinol + NAD(+)</text>
        <dbReference type="Rhea" id="RHEA:46160"/>
        <dbReference type="ChEBI" id="CHEBI:15378"/>
        <dbReference type="ChEBI" id="CHEBI:24646"/>
        <dbReference type="ChEBI" id="CHEBI:57540"/>
        <dbReference type="ChEBI" id="CHEBI:57945"/>
        <dbReference type="ChEBI" id="CHEBI:132124"/>
        <dbReference type="EC" id="1.6.5.9"/>
    </reaction>
</comment>
<evidence type="ECO:0000259" key="11">
    <source>
        <dbReference type="Pfam" id="PF22366"/>
    </source>
</evidence>
<dbReference type="Proteomes" id="UP000770785">
    <property type="component" value="Unassembled WGS sequence"/>
</dbReference>
<dbReference type="InterPro" id="IPR036188">
    <property type="entry name" value="FAD/NAD-bd_sf"/>
</dbReference>
<evidence type="ECO:0000256" key="6">
    <source>
        <dbReference type="ARBA" id="ARBA00023002"/>
    </source>
</evidence>
<dbReference type="PRINTS" id="PR00368">
    <property type="entry name" value="FADPNR"/>
</dbReference>
<accession>A0ABX0XBW9</accession>
<feature type="transmembrane region" description="Helical" evidence="9">
    <location>
        <begin position="380"/>
        <end position="400"/>
    </location>
</feature>
<keyword evidence="3" id="KW-0285">Flavoprotein</keyword>
<keyword evidence="9" id="KW-0812">Transmembrane</keyword>
<keyword evidence="13" id="KW-1185">Reference proteome</keyword>
<dbReference type="InterPro" id="IPR023753">
    <property type="entry name" value="FAD/NAD-binding_dom"/>
</dbReference>
<feature type="domain" description="External alternative NADH-ubiquinone oxidoreductase-like C-terminal" evidence="11">
    <location>
        <begin position="360"/>
        <end position="417"/>
    </location>
</feature>
<reference evidence="12 13" key="1">
    <citation type="submission" date="2020-03" db="EMBL/GenBank/DDBJ databases">
        <title>Genomic Encyclopedia of Type Strains, Phase IV (KMG-IV): sequencing the most valuable type-strain genomes for metagenomic binning, comparative biology and taxonomic classification.</title>
        <authorList>
            <person name="Goeker M."/>
        </authorList>
    </citation>
    <scope>NUCLEOTIDE SEQUENCE [LARGE SCALE GENOMIC DNA]</scope>
    <source>
        <strain evidence="12 13">DSM 105096</strain>
    </source>
</reference>
<dbReference type="Pfam" id="PF07992">
    <property type="entry name" value="Pyr_redox_2"/>
    <property type="match status" value="1"/>
</dbReference>
<evidence type="ECO:0000259" key="10">
    <source>
        <dbReference type="Pfam" id="PF07992"/>
    </source>
</evidence>
<comment type="similarity">
    <text evidence="1">Belongs to the NADH dehydrogenase family.</text>
</comment>
<keyword evidence="9" id="KW-0472">Membrane</keyword>
<feature type="domain" description="FAD/NAD(P)-binding" evidence="10">
    <location>
        <begin position="16"/>
        <end position="335"/>
    </location>
</feature>
<evidence type="ECO:0000256" key="5">
    <source>
        <dbReference type="ARBA" id="ARBA00022946"/>
    </source>
</evidence>
<evidence type="ECO:0000256" key="7">
    <source>
        <dbReference type="ARBA" id="ARBA00023027"/>
    </source>
</evidence>
<dbReference type="SUPFAM" id="SSF51905">
    <property type="entry name" value="FAD/NAD(P)-binding domain"/>
    <property type="match status" value="1"/>
</dbReference>
<gene>
    <name evidence="12" type="ORF">GGR27_002264</name>
</gene>
<dbReference type="Gene3D" id="3.50.50.100">
    <property type="match status" value="1"/>
</dbReference>
<dbReference type="GO" id="GO:0016491">
    <property type="term" value="F:oxidoreductase activity"/>
    <property type="evidence" value="ECO:0007669"/>
    <property type="project" value="UniProtKB-KW"/>
</dbReference>
<dbReference type="PANTHER" id="PTHR43706">
    <property type="entry name" value="NADH DEHYDROGENASE"/>
    <property type="match status" value="1"/>
</dbReference>
<keyword evidence="5" id="KW-0809">Transit peptide</keyword>
<dbReference type="InterPro" id="IPR045024">
    <property type="entry name" value="NDH-2"/>
</dbReference>
<evidence type="ECO:0000256" key="4">
    <source>
        <dbReference type="ARBA" id="ARBA00022827"/>
    </source>
</evidence>
<protein>
    <recommendedName>
        <fullName evidence="2">NADH:ubiquinone reductase (non-electrogenic)</fullName>
        <ecNumber evidence="2">1.6.5.9</ecNumber>
    </recommendedName>
</protein>
<organism evidence="12 13">
    <name type="scientific">Neolewinella antarctica</name>
    <dbReference type="NCBI Taxonomy" id="442734"/>
    <lineage>
        <taxon>Bacteria</taxon>
        <taxon>Pseudomonadati</taxon>
        <taxon>Bacteroidota</taxon>
        <taxon>Saprospiria</taxon>
        <taxon>Saprospirales</taxon>
        <taxon>Lewinellaceae</taxon>
        <taxon>Neolewinella</taxon>
    </lineage>
</organism>
<dbReference type="EMBL" id="JAATJH010000003">
    <property type="protein sequence ID" value="NJC26754.1"/>
    <property type="molecule type" value="Genomic_DNA"/>
</dbReference>
<evidence type="ECO:0000313" key="12">
    <source>
        <dbReference type="EMBL" id="NJC26754.1"/>
    </source>
</evidence>
<keyword evidence="6 12" id="KW-0560">Oxidoreductase</keyword>
<evidence type="ECO:0000313" key="13">
    <source>
        <dbReference type="Proteomes" id="UP000770785"/>
    </source>
</evidence>
<evidence type="ECO:0000256" key="2">
    <source>
        <dbReference type="ARBA" id="ARBA00012637"/>
    </source>
</evidence>